<feature type="compositionally biased region" description="Basic and acidic residues" evidence="1">
    <location>
        <begin position="47"/>
        <end position="60"/>
    </location>
</feature>
<name>A0A427A3L8_ENSVE</name>
<gene>
    <name evidence="2" type="ORF">B296_00026315</name>
</gene>
<feature type="region of interest" description="Disordered" evidence="1">
    <location>
        <begin position="42"/>
        <end position="70"/>
    </location>
</feature>
<dbReference type="Proteomes" id="UP000287651">
    <property type="component" value="Unassembled WGS sequence"/>
</dbReference>
<evidence type="ECO:0000256" key="1">
    <source>
        <dbReference type="SAM" id="MobiDB-lite"/>
    </source>
</evidence>
<accession>A0A427A3L8</accession>
<dbReference type="EMBL" id="AMZH03003886">
    <property type="protein sequence ID" value="RRT70849.1"/>
    <property type="molecule type" value="Genomic_DNA"/>
</dbReference>
<protein>
    <submittedName>
        <fullName evidence="2">Uncharacterized protein</fullName>
    </submittedName>
</protein>
<reference evidence="2 3" key="1">
    <citation type="journal article" date="2014" name="Agronomy (Basel)">
        <title>A Draft Genome Sequence for Ensete ventricosum, the Drought-Tolerant Tree Against Hunger.</title>
        <authorList>
            <person name="Harrison J."/>
            <person name="Moore K.A."/>
            <person name="Paszkiewicz K."/>
            <person name="Jones T."/>
            <person name="Grant M."/>
            <person name="Ambacheew D."/>
            <person name="Muzemil S."/>
            <person name="Studholme D.J."/>
        </authorList>
    </citation>
    <scope>NUCLEOTIDE SEQUENCE [LARGE SCALE GENOMIC DNA]</scope>
</reference>
<sequence>MINVIFNNVHRDQKSSLEWKKDGIQIVTDSFDRMTKLDLWPGSEVTGEDRCPPREGRKGGSADQRAAYLN</sequence>
<organism evidence="2 3">
    <name type="scientific">Ensete ventricosum</name>
    <name type="common">Abyssinian banana</name>
    <name type="synonym">Musa ensete</name>
    <dbReference type="NCBI Taxonomy" id="4639"/>
    <lineage>
        <taxon>Eukaryota</taxon>
        <taxon>Viridiplantae</taxon>
        <taxon>Streptophyta</taxon>
        <taxon>Embryophyta</taxon>
        <taxon>Tracheophyta</taxon>
        <taxon>Spermatophyta</taxon>
        <taxon>Magnoliopsida</taxon>
        <taxon>Liliopsida</taxon>
        <taxon>Zingiberales</taxon>
        <taxon>Musaceae</taxon>
        <taxon>Ensete</taxon>
    </lineage>
</organism>
<comment type="caution">
    <text evidence="2">The sequence shown here is derived from an EMBL/GenBank/DDBJ whole genome shotgun (WGS) entry which is preliminary data.</text>
</comment>
<evidence type="ECO:0000313" key="2">
    <source>
        <dbReference type="EMBL" id="RRT70849.1"/>
    </source>
</evidence>
<proteinExistence type="predicted"/>
<evidence type="ECO:0000313" key="3">
    <source>
        <dbReference type="Proteomes" id="UP000287651"/>
    </source>
</evidence>
<dbReference type="AlphaFoldDB" id="A0A427A3L8"/>